<organism evidence="10 11">
    <name type="scientific">Phormidesmis priestleyi</name>
    <dbReference type="NCBI Taxonomy" id="268141"/>
    <lineage>
        <taxon>Bacteria</taxon>
        <taxon>Bacillati</taxon>
        <taxon>Cyanobacteriota</taxon>
        <taxon>Cyanophyceae</taxon>
        <taxon>Leptolyngbyales</taxon>
        <taxon>Leptolyngbyaceae</taxon>
        <taxon>Phormidesmis</taxon>
    </lineage>
</organism>
<sequence>MRPESISFESIPTAIAVLIAAAALDFIVGDPWGWPHPVQAMGKVISVYCNSQWLVGLKPTLMRRLAGIGLAALLVGGSGLLTGTVLYGLGWVWPGFQWLAAVILLASCFAGRSLRRAAEEVLEPLAKGNLALARERLAMYVGRDTQQLTAAEISRAVLETVSENAIDGVLAPLFYFIFGAVLGVIWGGSSEMGVSVAIAYKAASTLDSMVGYREAPYTHLGWASARLEDALTWLPCRLSVLAIALISGRPHHVLRLCRRDAGADPSPNAGWSECAYAAALGVQLGGANYYRGQLKAKPYLADDTRAITPAVIKQALQITRRSFLLGVALGVGALLVSRLLVGS</sequence>
<name>A0A2W4Z168_9CYAN</name>
<evidence type="ECO:0000256" key="3">
    <source>
        <dbReference type="ARBA" id="ARBA00006263"/>
    </source>
</evidence>
<feature type="transmembrane region" description="Helical" evidence="9">
    <location>
        <begin position="65"/>
        <end position="89"/>
    </location>
</feature>
<dbReference type="PANTHER" id="PTHR34308:SF1">
    <property type="entry name" value="COBALAMIN BIOSYNTHESIS PROTEIN CBIB"/>
    <property type="match status" value="1"/>
</dbReference>
<evidence type="ECO:0000256" key="2">
    <source>
        <dbReference type="ARBA" id="ARBA00004953"/>
    </source>
</evidence>
<evidence type="ECO:0000256" key="9">
    <source>
        <dbReference type="HAMAP-Rule" id="MF_00024"/>
    </source>
</evidence>
<dbReference type="UniPathway" id="UPA00148"/>
<dbReference type="HAMAP" id="MF_00024">
    <property type="entry name" value="CobD_CbiB"/>
    <property type="match status" value="1"/>
</dbReference>
<accession>A0A2W4Z168</accession>
<dbReference type="EMBL" id="QBMP01000155">
    <property type="protein sequence ID" value="PZO52075.1"/>
    <property type="molecule type" value="Genomic_DNA"/>
</dbReference>
<evidence type="ECO:0000256" key="7">
    <source>
        <dbReference type="ARBA" id="ARBA00022989"/>
    </source>
</evidence>
<reference evidence="11" key="1">
    <citation type="submission" date="2018-04" db="EMBL/GenBank/DDBJ databases">
        <authorList>
            <person name="Cornet L."/>
        </authorList>
    </citation>
    <scope>NUCLEOTIDE SEQUENCE [LARGE SCALE GENOMIC DNA]</scope>
</reference>
<reference evidence="10 11" key="2">
    <citation type="submission" date="2018-06" db="EMBL/GenBank/DDBJ databases">
        <title>Metagenomic assembly of (sub)arctic Cyanobacteria and their associated microbiome from non-axenic cultures.</title>
        <authorList>
            <person name="Baurain D."/>
        </authorList>
    </citation>
    <scope>NUCLEOTIDE SEQUENCE [LARGE SCALE GENOMIC DNA]</scope>
    <source>
        <strain evidence="10">ULC027bin1</strain>
    </source>
</reference>
<evidence type="ECO:0000256" key="4">
    <source>
        <dbReference type="ARBA" id="ARBA00022475"/>
    </source>
</evidence>
<dbReference type="Pfam" id="PF03186">
    <property type="entry name" value="CobD_Cbib"/>
    <property type="match status" value="1"/>
</dbReference>
<feature type="transmembrane region" description="Helical" evidence="9">
    <location>
        <begin position="95"/>
        <end position="114"/>
    </location>
</feature>
<dbReference type="AlphaFoldDB" id="A0A2W4Z168"/>
<dbReference type="Proteomes" id="UP000249794">
    <property type="component" value="Unassembled WGS sequence"/>
</dbReference>
<comment type="function">
    <text evidence="9">Converts cobyric acid to cobinamide by the addition of aminopropanol on the F carboxylic group.</text>
</comment>
<dbReference type="GO" id="GO:0048472">
    <property type="term" value="F:threonine-phosphate decarboxylase activity"/>
    <property type="evidence" value="ECO:0007669"/>
    <property type="project" value="InterPro"/>
</dbReference>
<keyword evidence="8 9" id="KW-0472">Membrane</keyword>
<protein>
    <recommendedName>
        <fullName evidence="9">Cobalamin biosynthesis protein CobD</fullName>
    </recommendedName>
</protein>
<evidence type="ECO:0000313" key="11">
    <source>
        <dbReference type="Proteomes" id="UP000249794"/>
    </source>
</evidence>
<dbReference type="GO" id="GO:0009236">
    <property type="term" value="P:cobalamin biosynthetic process"/>
    <property type="evidence" value="ECO:0007669"/>
    <property type="project" value="UniProtKB-UniRule"/>
</dbReference>
<dbReference type="NCBIfam" id="TIGR00380">
    <property type="entry name" value="cobal_cbiB"/>
    <property type="match status" value="1"/>
</dbReference>
<evidence type="ECO:0000256" key="5">
    <source>
        <dbReference type="ARBA" id="ARBA00022573"/>
    </source>
</evidence>
<keyword evidence="6 9" id="KW-0812">Transmembrane</keyword>
<comment type="similarity">
    <text evidence="3 9">Belongs to the CobD/CbiB family.</text>
</comment>
<feature type="transmembrane region" description="Helical" evidence="9">
    <location>
        <begin position="6"/>
        <end position="28"/>
    </location>
</feature>
<dbReference type="PANTHER" id="PTHR34308">
    <property type="entry name" value="COBALAMIN BIOSYNTHESIS PROTEIN CBIB"/>
    <property type="match status" value="1"/>
</dbReference>
<keyword evidence="4 9" id="KW-1003">Cell membrane</keyword>
<keyword evidence="5 9" id="KW-0169">Cobalamin biosynthesis</keyword>
<feature type="transmembrane region" description="Helical" evidence="9">
    <location>
        <begin position="323"/>
        <end position="341"/>
    </location>
</feature>
<gene>
    <name evidence="9 10" type="primary">cobD</name>
    <name evidence="10" type="ORF">DCF15_14180</name>
</gene>
<comment type="pathway">
    <text evidence="2 9">Cofactor biosynthesis; adenosylcobalamin biosynthesis.</text>
</comment>
<evidence type="ECO:0000256" key="1">
    <source>
        <dbReference type="ARBA" id="ARBA00004651"/>
    </source>
</evidence>
<dbReference type="GO" id="GO:0015420">
    <property type="term" value="F:ABC-type vitamin B12 transporter activity"/>
    <property type="evidence" value="ECO:0007669"/>
    <property type="project" value="UniProtKB-UniRule"/>
</dbReference>
<evidence type="ECO:0000256" key="6">
    <source>
        <dbReference type="ARBA" id="ARBA00022692"/>
    </source>
</evidence>
<comment type="caution">
    <text evidence="10">The sequence shown here is derived from an EMBL/GenBank/DDBJ whole genome shotgun (WGS) entry which is preliminary data.</text>
</comment>
<proteinExistence type="inferred from homology"/>
<feature type="transmembrane region" description="Helical" evidence="9">
    <location>
        <begin position="165"/>
        <end position="186"/>
    </location>
</feature>
<dbReference type="GO" id="GO:0005886">
    <property type="term" value="C:plasma membrane"/>
    <property type="evidence" value="ECO:0007669"/>
    <property type="project" value="UniProtKB-SubCell"/>
</dbReference>
<dbReference type="InterPro" id="IPR004485">
    <property type="entry name" value="Cobalamin_biosynth_CobD/CbiB"/>
</dbReference>
<comment type="subcellular location">
    <subcellularLocation>
        <location evidence="1 9">Cell membrane</location>
        <topology evidence="1 9">Multi-pass membrane protein</topology>
    </subcellularLocation>
</comment>
<evidence type="ECO:0000313" key="10">
    <source>
        <dbReference type="EMBL" id="PZO52075.1"/>
    </source>
</evidence>
<keyword evidence="7 9" id="KW-1133">Transmembrane helix</keyword>
<evidence type="ECO:0000256" key="8">
    <source>
        <dbReference type="ARBA" id="ARBA00023136"/>
    </source>
</evidence>